<reference evidence="1 2" key="1">
    <citation type="submission" date="2018-03" db="EMBL/GenBank/DDBJ databases">
        <title>Genomic Encyclopedia of Type Strains, Phase III (KMG-III): the genomes of soil and plant-associated and newly described type strains.</title>
        <authorList>
            <person name="Whitman W."/>
        </authorList>
    </citation>
    <scope>NUCLEOTIDE SEQUENCE [LARGE SCALE GENOMIC DNA]</scope>
    <source>
        <strain evidence="1 2">CGMCC 1.12484</strain>
    </source>
</reference>
<name>A0A2T0VDW9_9MICO</name>
<sequence>MPGTLHGRFEYRVRLIPGKPLEDMVPFQLGKIAGNHFQRIRITHVYFTCDDCVESFSGVERPVLTSDQVKIDHALPPNQNALRVDFTIRLDAIDGSGVEVLPYELERAVIDPMLRPSEKRSDGKYLLLAAFDPLAVTSFPFPMCRFSNRLLVRFASETLLLCEDLPVASKLGCPEVLIPIESPKFSG</sequence>
<proteinExistence type="predicted"/>
<organism evidence="1 2">
    <name type="scientific">Glaciihabitans tibetensis</name>
    <dbReference type="NCBI Taxonomy" id="1266600"/>
    <lineage>
        <taxon>Bacteria</taxon>
        <taxon>Bacillati</taxon>
        <taxon>Actinomycetota</taxon>
        <taxon>Actinomycetes</taxon>
        <taxon>Micrococcales</taxon>
        <taxon>Microbacteriaceae</taxon>
        <taxon>Glaciihabitans</taxon>
    </lineage>
</organism>
<accession>A0A2T0VDW9</accession>
<gene>
    <name evidence="1" type="ORF">B0I08_10424</name>
</gene>
<evidence type="ECO:0000313" key="1">
    <source>
        <dbReference type="EMBL" id="PRY68322.1"/>
    </source>
</evidence>
<evidence type="ECO:0000313" key="2">
    <source>
        <dbReference type="Proteomes" id="UP000237983"/>
    </source>
</evidence>
<keyword evidence="2" id="KW-1185">Reference proteome</keyword>
<comment type="caution">
    <text evidence="1">The sequence shown here is derived from an EMBL/GenBank/DDBJ whole genome shotgun (WGS) entry which is preliminary data.</text>
</comment>
<dbReference type="Proteomes" id="UP000237983">
    <property type="component" value="Unassembled WGS sequence"/>
</dbReference>
<dbReference type="AlphaFoldDB" id="A0A2T0VDW9"/>
<protein>
    <submittedName>
        <fullName evidence="1">Uncharacterized protein</fullName>
    </submittedName>
</protein>
<dbReference type="RefSeq" id="WP_146134362.1">
    <property type="nucleotide sequence ID" value="NZ_PVTL01000004.1"/>
</dbReference>
<dbReference type="EMBL" id="PVTL01000004">
    <property type="protein sequence ID" value="PRY68322.1"/>
    <property type="molecule type" value="Genomic_DNA"/>
</dbReference>